<dbReference type="OrthoDB" id="9809296at2"/>
<dbReference type="GO" id="GO:0002161">
    <property type="term" value="F:aminoacyl-tRNA deacylase activity"/>
    <property type="evidence" value="ECO:0007669"/>
    <property type="project" value="InterPro"/>
</dbReference>
<sequence>MAKKEHISETPATALLRKHHVAFSEHPYDYEEHGGTAVSSQALGVDEHHVVKTLVMQDEAAKPLIVLMHGDCKVSTKNLARNIGCKSVEPCKPEVAQRHSGYMVGGTSPFGTKKAMPIYVEESILALETIYINGGRRGYLVGIRPQVLLDVLQAKPVHCALAD</sequence>
<accession>A0A2R4CFR6</accession>
<dbReference type="Pfam" id="PF04073">
    <property type="entry name" value="tRNA_edit"/>
    <property type="match status" value="1"/>
</dbReference>
<evidence type="ECO:0000259" key="5">
    <source>
        <dbReference type="Pfam" id="PF04073"/>
    </source>
</evidence>
<evidence type="ECO:0000256" key="4">
    <source>
        <dbReference type="PIRNR" id="PIRNR006181"/>
    </source>
</evidence>
<dbReference type="GO" id="GO:0016829">
    <property type="term" value="F:lyase activity"/>
    <property type="evidence" value="ECO:0007669"/>
    <property type="project" value="UniProtKB-KW"/>
</dbReference>
<dbReference type="SUPFAM" id="SSF55826">
    <property type="entry name" value="YbaK/ProRS associated domain"/>
    <property type="match status" value="1"/>
</dbReference>
<dbReference type="PIRSF" id="PIRSF006181">
    <property type="entry name" value="EbsC_YbaK"/>
    <property type="match status" value="1"/>
</dbReference>
<organism evidence="6 7">
    <name type="scientific">Pseudoduganella armeniaca</name>
    <dbReference type="NCBI Taxonomy" id="2072590"/>
    <lineage>
        <taxon>Bacteria</taxon>
        <taxon>Pseudomonadati</taxon>
        <taxon>Pseudomonadota</taxon>
        <taxon>Betaproteobacteria</taxon>
        <taxon>Burkholderiales</taxon>
        <taxon>Oxalobacteraceae</taxon>
        <taxon>Telluria group</taxon>
        <taxon>Pseudoduganella</taxon>
    </lineage>
</organism>
<dbReference type="AlphaFoldDB" id="A0A2R4CFR6"/>
<dbReference type="KEGG" id="masz:C9I28_24695"/>
<keyword evidence="7" id="KW-1185">Reference proteome</keyword>
<gene>
    <name evidence="6" type="primary">ybaK</name>
    <name evidence="6" type="ORF">C9I28_24695</name>
</gene>
<dbReference type="InterPro" id="IPR004369">
    <property type="entry name" value="Prolyl-tRNA_editing_YbaK/EbsC"/>
</dbReference>
<evidence type="ECO:0000313" key="7">
    <source>
        <dbReference type="Proteomes" id="UP000240505"/>
    </source>
</evidence>
<dbReference type="Gene3D" id="3.90.960.10">
    <property type="entry name" value="YbaK/aminoacyl-tRNA synthetase-associated domain"/>
    <property type="match status" value="1"/>
</dbReference>
<evidence type="ECO:0000313" key="6">
    <source>
        <dbReference type="EMBL" id="AVR98479.1"/>
    </source>
</evidence>
<dbReference type="PANTHER" id="PTHR30411">
    <property type="entry name" value="CYTOPLASMIC PROTEIN"/>
    <property type="match status" value="1"/>
</dbReference>
<dbReference type="InterPro" id="IPR007214">
    <property type="entry name" value="YbaK/aa-tRNA-synth-assoc-dom"/>
</dbReference>
<dbReference type="PANTHER" id="PTHR30411:SF0">
    <property type="entry name" value="CYS-TRNA(PRO)_CYS-TRNA(CYS) DEACYLASE YBAK"/>
    <property type="match status" value="1"/>
</dbReference>
<name>A0A2R4CFR6_9BURK</name>
<evidence type="ECO:0000256" key="3">
    <source>
        <dbReference type="ARBA" id="ARBA00023239"/>
    </source>
</evidence>
<dbReference type="CDD" id="cd00002">
    <property type="entry name" value="YbaK_deacylase"/>
    <property type="match status" value="1"/>
</dbReference>
<dbReference type="Proteomes" id="UP000240505">
    <property type="component" value="Chromosome"/>
</dbReference>
<keyword evidence="2 4" id="KW-0648">Protein biosynthesis</keyword>
<dbReference type="EMBL" id="CP028324">
    <property type="protein sequence ID" value="AVR98479.1"/>
    <property type="molecule type" value="Genomic_DNA"/>
</dbReference>
<evidence type="ECO:0000256" key="2">
    <source>
        <dbReference type="ARBA" id="ARBA00022917"/>
    </source>
</evidence>
<evidence type="ECO:0000256" key="1">
    <source>
        <dbReference type="ARBA" id="ARBA00009798"/>
    </source>
</evidence>
<dbReference type="RefSeq" id="WP_107143814.1">
    <property type="nucleotide sequence ID" value="NZ_CP028324.1"/>
</dbReference>
<reference evidence="6 7" key="1">
    <citation type="submission" date="2018-03" db="EMBL/GenBank/DDBJ databases">
        <title>Massilia armeniaca sp. nov., isolated from desert soil.</title>
        <authorList>
            <person name="Huang H."/>
            <person name="Ren M."/>
        </authorList>
    </citation>
    <scope>NUCLEOTIDE SEQUENCE [LARGE SCALE GENOMIC DNA]</scope>
    <source>
        <strain evidence="6 7">ZMN-3</strain>
    </source>
</reference>
<proteinExistence type="inferred from homology"/>
<dbReference type="GO" id="GO:0006412">
    <property type="term" value="P:translation"/>
    <property type="evidence" value="ECO:0007669"/>
    <property type="project" value="UniProtKB-KW"/>
</dbReference>
<comment type="similarity">
    <text evidence="1 4">Belongs to the prolyl-tRNA editing family. YbaK/EbsC subfamily.</text>
</comment>
<dbReference type="InterPro" id="IPR036754">
    <property type="entry name" value="YbaK/aa-tRNA-synt-asso_dom_sf"/>
</dbReference>
<dbReference type="NCBIfam" id="TIGR00011">
    <property type="entry name" value="YbaK_EbsC"/>
    <property type="match status" value="1"/>
</dbReference>
<keyword evidence="3 4" id="KW-0456">Lyase</keyword>
<protein>
    <recommendedName>
        <fullName evidence="4">Cys-tRNA(Pro)/Cys-tRNA(Cys) deacylase</fullName>
        <ecNumber evidence="4">4.2.-.-</ecNumber>
    </recommendedName>
</protein>
<dbReference type="EC" id="4.2.-.-" evidence="4"/>
<feature type="domain" description="YbaK/aminoacyl-tRNA synthetase-associated" evidence="5">
    <location>
        <begin position="39"/>
        <end position="150"/>
    </location>
</feature>